<dbReference type="EMBL" id="CDMZ01005704">
    <property type="protein sequence ID" value="CEM53544.1"/>
    <property type="molecule type" value="Genomic_DNA"/>
</dbReference>
<feature type="compositionally biased region" description="Basic residues" evidence="1">
    <location>
        <begin position="30"/>
        <end position="42"/>
    </location>
</feature>
<proteinExistence type="predicted"/>
<feature type="compositionally biased region" description="Polar residues" evidence="1">
    <location>
        <begin position="121"/>
        <end position="130"/>
    </location>
</feature>
<sequence length="471" mass="51933">MTKTDIASSRLVEREGSQVKVPSSKAAIKAGKRTRTQTKQKKTVNPPKGRQTAPTPKIKTSRSTRKAGALSASPSAPPEEAHTTNEVLIQNETGSHVTGAVHEQRLETPDEHMGPKGNSVEEANSVESTGTGMGETTKGVRDDGAVGGKGEGVAGDANDTTDTPMVPADELDSDAFVVFDWDDTLLPSRWLDFRGCMPPNGPMSVDPLFPRERMELHQVDKRAAAALEAVVRRGGTVMIITNAERQWVFNTAHTFLPSVASALYKYQIQVVSARDEHAHRWRGLDQVWQSTLWKQASFSFQMRRFLWGFPQTSPPSLSAPPGVWPGCDCVDEDEMPPAAGDDDDEGKFCHCTCEQTIGSWRLLPPLPRREEETGRPRDVTFISVGDSQHERMALKTGIERIRQWGAVTSPQRPLPVWMKSLKFMDMPSAVQVGEQLQEFLVMLDNLLSQKKDLDMGAAVKGRAFERSSPTY</sequence>
<name>A0A0G4I906_9ALVE</name>
<dbReference type="PANTHER" id="PTHR38899">
    <property type="entry name" value="DOMAIN OOKINETE PROTEIN, PUTATIVE-RELATED"/>
    <property type="match status" value="1"/>
</dbReference>
<organism evidence="2">
    <name type="scientific">Chromera velia CCMP2878</name>
    <dbReference type="NCBI Taxonomy" id="1169474"/>
    <lineage>
        <taxon>Eukaryota</taxon>
        <taxon>Sar</taxon>
        <taxon>Alveolata</taxon>
        <taxon>Colpodellida</taxon>
        <taxon>Chromeraceae</taxon>
        <taxon>Chromera</taxon>
    </lineage>
</organism>
<dbReference type="VEuPathDB" id="CryptoDB:Cvel_12051"/>
<dbReference type="PhylomeDB" id="A0A0G4I906"/>
<feature type="region of interest" description="Disordered" evidence="1">
    <location>
        <begin position="1"/>
        <end position="83"/>
    </location>
</feature>
<reference evidence="2" key="1">
    <citation type="submission" date="2014-11" db="EMBL/GenBank/DDBJ databases">
        <authorList>
            <person name="Otto D Thomas"/>
            <person name="Naeem Raeece"/>
        </authorList>
    </citation>
    <scope>NUCLEOTIDE SEQUENCE</scope>
</reference>
<accession>A0A0G4I906</accession>
<protein>
    <submittedName>
        <fullName evidence="2">Uncharacterized protein</fullName>
    </submittedName>
</protein>
<dbReference type="InterPro" id="IPR036412">
    <property type="entry name" value="HAD-like_sf"/>
</dbReference>
<evidence type="ECO:0000313" key="2">
    <source>
        <dbReference type="EMBL" id="CEM53544.1"/>
    </source>
</evidence>
<feature type="region of interest" description="Disordered" evidence="1">
    <location>
        <begin position="107"/>
        <end position="168"/>
    </location>
</feature>
<dbReference type="PANTHER" id="PTHR38899:SF1">
    <property type="entry name" value="PROTEIN KINASE"/>
    <property type="match status" value="1"/>
</dbReference>
<dbReference type="AlphaFoldDB" id="A0A0G4I906"/>
<dbReference type="SUPFAM" id="SSF56784">
    <property type="entry name" value="HAD-like"/>
    <property type="match status" value="1"/>
</dbReference>
<evidence type="ECO:0000256" key="1">
    <source>
        <dbReference type="SAM" id="MobiDB-lite"/>
    </source>
</evidence>
<gene>
    <name evidence="2" type="ORF">Cvel_12051</name>
</gene>